<evidence type="ECO:0000256" key="2">
    <source>
        <dbReference type="ARBA" id="ARBA00022692"/>
    </source>
</evidence>
<dbReference type="CDD" id="cd06261">
    <property type="entry name" value="TM_PBP2"/>
    <property type="match status" value="1"/>
</dbReference>
<feature type="transmembrane region" description="Helical" evidence="6">
    <location>
        <begin position="42"/>
        <end position="65"/>
    </location>
</feature>
<dbReference type="InterPro" id="IPR000515">
    <property type="entry name" value="MetI-like"/>
</dbReference>
<dbReference type="AlphaFoldDB" id="A0A0S4PY16"/>
<evidence type="ECO:0000256" key="3">
    <source>
        <dbReference type="ARBA" id="ARBA00022970"/>
    </source>
</evidence>
<evidence type="ECO:0000259" key="7">
    <source>
        <dbReference type="PROSITE" id="PS50928"/>
    </source>
</evidence>
<evidence type="ECO:0000313" key="8">
    <source>
        <dbReference type="EMBL" id="CUU40929.1"/>
    </source>
</evidence>
<sequence>MLYISFFRGTPLLVQLFMFYYGLPIFLQYYDIHIDFHNFDSLYYALIVFSLYASAYLCEIFRAALLSVDKGQIEAAYALGMTNTQALRRIILPQAFMITLPNLLNFFIIQVKNTALASIITVPELMGLADIESGRSSKFLEVYLMTALMYWVLCVVLETIFFRIEKYFAKFRKKYAK</sequence>
<dbReference type="InterPro" id="IPR043429">
    <property type="entry name" value="ArtM/GltK/GlnP/TcyL/YhdX-like"/>
</dbReference>
<evidence type="ECO:0000256" key="4">
    <source>
        <dbReference type="ARBA" id="ARBA00022989"/>
    </source>
</evidence>
<dbReference type="SUPFAM" id="SSF161098">
    <property type="entry name" value="MetI-like"/>
    <property type="match status" value="1"/>
</dbReference>
<dbReference type="KEGG" id="hty:BN2458_PEG2046"/>
<comment type="similarity">
    <text evidence="6">Belongs to the binding-protein-dependent transport system permease family.</text>
</comment>
<keyword evidence="6" id="KW-0813">Transport</keyword>
<dbReference type="PROSITE" id="PS50928">
    <property type="entry name" value="ABC_TM1"/>
    <property type="match status" value="1"/>
</dbReference>
<feature type="transmembrane region" description="Helical" evidence="6">
    <location>
        <begin position="142"/>
        <end position="164"/>
    </location>
</feature>
<proteinExistence type="inferred from homology"/>
<accession>A0A0S4PY16</accession>
<gene>
    <name evidence="8" type="ORF">BN2458_PEG2046</name>
</gene>
<dbReference type="GO" id="GO:0006865">
    <property type="term" value="P:amino acid transport"/>
    <property type="evidence" value="ECO:0007669"/>
    <property type="project" value="UniProtKB-KW"/>
</dbReference>
<name>A0A0S4PY16_9HELI</name>
<dbReference type="Gene3D" id="1.10.3720.10">
    <property type="entry name" value="MetI-like"/>
    <property type="match status" value="1"/>
</dbReference>
<keyword evidence="2 6" id="KW-0812">Transmembrane</keyword>
<dbReference type="Pfam" id="PF00528">
    <property type="entry name" value="BPD_transp_1"/>
    <property type="match status" value="1"/>
</dbReference>
<organism evidence="8 9">
    <name type="scientific">Helicobacter typhlonius</name>
    <dbReference type="NCBI Taxonomy" id="76936"/>
    <lineage>
        <taxon>Bacteria</taxon>
        <taxon>Pseudomonadati</taxon>
        <taxon>Campylobacterota</taxon>
        <taxon>Epsilonproteobacteria</taxon>
        <taxon>Campylobacterales</taxon>
        <taxon>Helicobacteraceae</taxon>
        <taxon>Helicobacter</taxon>
    </lineage>
</organism>
<evidence type="ECO:0000256" key="5">
    <source>
        <dbReference type="ARBA" id="ARBA00023136"/>
    </source>
</evidence>
<dbReference type="InterPro" id="IPR035906">
    <property type="entry name" value="MetI-like_sf"/>
</dbReference>
<evidence type="ECO:0000313" key="9">
    <source>
        <dbReference type="Proteomes" id="UP000064525"/>
    </source>
</evidence>
<reference evidence="9" key="1">
    <citation type="submission" date="2015-11" db="EMBL/GenBank/DDBJ databases">
        <authorList>
            <person name="Anvar S.Y."/>
        </authorList>
    </citation>
    <scope>NUCLEOTIDE SEQUENCE [LARGE SCALE GENOMIC DNA]</scope>
</reference>
<dbReference type="GO" id="GO:0005886">
    <property type="term" value="C:plasma membrane"/>
    <property type="evidence" value="ECO:0007669"/>
    <property type="project" value="UniProtKB-SubCell"/>
</dbReference>
<feature type="transmembrane region" description="Helical" evidence="6">
    <location>
        <begin position="86"/>
        <end position="109"/>
    </location>
</feature>
<evidence type="ECO:0000256" key="1">
    <source>
        <dbReference type="ARBA" id="ARBA00004651"/>
    </source>
</evidence>
<keyword evidence="4 6" id="KW-1133">Transmembrane helix</keyword>
<keyword evidence="3" id="KW-0029">Amino-acid transport</keyword>
<keyword evidence="5 6" id="KW-0472">Membrane</keyword>
<comment type="subcellular location">
    <subcellularLocation>
        <location evidence="1 6">Cell membrane</location>
        <topology evidence="1 6">Multi-pass membrane protein</topology>
    </subcellularLocation>
</comment>
<evidence type="ECO:0000256" key="6">
    <source>
        <dbReference type="RuleBase" id="RU363032"/>
    </source>
</evidence>
<dbReference type="PATRIC" id="fig|76936.10.peg.1995"/>
<dbReference type="Proteomes" id="UP000064525">
    <property type="component" value="Chromosome I"/>
</dbReference>
<feature type="domain" description="ABC transmembrane type-1" evidence="7">
    <location>
        <begin position="1"/>
        <end position="161"/>
    </location>
</feature>
<dbReference type="GO" id="GO:0055085">
    <property type="term" value="P:transmembrane transport"/>
    <property type="evidence" value="ECO:0007669"/>
    <property type="project" value="InterPro"/>
</dbReference>
<dbReference type="EMBL" id="LN907858">
    <property type="protein sequence ID" value="CUU40929.1"/>
    <property type="molecule type" value="Genomic_DNA"/>
</dbReference>
<dbReference type="PANTHER" id="PTHR30614:SF0">
    <property type="entry name" value="L-CYSTINE TRANSPORT SYSTEM PERMEASE PROTEIN TCYL"/>
    <property type="match status" value="1"/>
</dbReference>
<feature type="transmembrane region" description="Helical" evidence="6">
    <location>
        <begin position="12"/>
        <end position="30"/>
    </location>
</feature>
<dbReference type="PANTHER" id="PTHR30614">
    <property type="entry name" value="MEMBRANE COMPONENT OF AMINO ACID ABC TRANSPORTER"/>
    <property type="match status" value="1"/>
</dbReference>
<protein>
    <submittedName>
        <fullName evidence="8">Cystine ABC transporter, permease protein</fullName>
    </submittedName>
</protein>